<feature type="compositionally biased region" description="Basic residues" evidence="1">
    <location>
        <begin position="56"/>
        <end position="73"/>
    </location>
</feature>
<evidence type="ECO:0000313" key="3">
    <source>
        <dbReference type="Proteomes" id="UP000823388"/>
    </source>
</evidence>
<evidence type="ECO:0000256" key="1">
    <source>
        <dbReference type="SAM" id="MobiDB-lite"/>
    </source>
</evidence>
<feature type="compositionally biased region" description="Pro residues" evidence="1">
    <location>
        <begin position="19"/>
        <end position="38"/>
    </location>
</feature>
<feature type="compositionally biased region" description="Polar residues" evidence="1">
    <location>
        <begin position="201"/>
        <end position="210"/>
    </location>
</feature>
<gene>
    <name evidence="2" type="ORF">PVAP13_6NG312537</name>
</gene>
<proteinExistence type="predicted"/>
<dbReference type="EMBL" id="CM029048">
    <property type="protein sequence ID" value="KAG2579884.1"/>
    <property type="molecule type" value="Genomic_DNA"/>
</dbReference>
<feature type="region of interest" description="Disordered" evidence="1">
    <location>
        <begin position="157"/>
        <end position="210"/>
    </location>
</feature>
<protein>
    <submittedName>
        <fullName evidence="2">Uncharacterized protein</fullName>
    </submittedName>
</protein>
<reference evidence="2" key="1">
    <citation type="submission" date="2020-05" db="EMBL/GenBank/DDBJ databases">
        <title>WGS assembly of Panicum virgatum.</title>
        <authorList>
            <person name="Lovell J.T."/>
            <person name="Jenkins J."/>
            <person name="Shu S."/>
            <person name="Juenger T.E."/>
            <person name="Schmutz J."/>
        </authorList>
    </citation>
    <scope>NUCLEOTIDE SEQUENCE</scope>
    <source>
        <strain evidence="2">AP13</strain>
    </source>
</reference>
<feature type="region of interest" description="Disordered" evidence="1">
    <location>
        <begin position="56"/>
        <end position="105"/>
    </location>
</feature>
<evidence type="ECO:0000313" key="2">
    <source>
        <dbReference type="EMBL" id="KAG2579884.1"/>
    </source>
</evidence>
<name>A0A8T0R2V1_PANVG</name>
<feature type="region of interest" description="Disordered" evidence="1">
    <location>
        <begin position="1"/>
        <end position="42"/>
    </location>
</feature>
<dbReference type="AlphaFoldDB" id="A0A8T0R2V1"/>
<dbReference type="Proteomes" id="UP000823388">
    <property type="component" value="Chromosome 6N"/>
</dbReference>
<keyword evidence="3" id="KW-1185">Reference proteome</keyword>
<comment type="caution">
    <text evidence="2">The sequence shown here is derived from an EMBL/GenBank/DDBJ whole genome shotgun (WGS) entry which is preliminary data.</text>
</comment>
<organism evidence="2 3">
    <name type="scientific">Panicum virgatum</name>
    <name type="common">Blackwell switchgrass</name>
    <dbReference type="NCBI Taxonomy" id="38727"/>
    <lineage>
        <taxon>Eukaryota</taxon>
        <taxon>Viridiplantae</taxon>
        <taxon>Streptophyta</taxon>
        <taxon>Embryophyta</taxon>
        <taxon>Tracheophyta</taxon>
        <taxon>Spermatophyta</taxon>
        <taxon>Magnoliopsida</taxon>
        <taxon>Liliopsida</taxon>
        <taxon>Poales</taxon>
        <taxon>Poaceae</taxon>
        <taxon>PACMAD clade</taxon>
        <taxon>Panicoideae</taxon>
        <taxon>Panicodae</taxon>
        <taxon>Paniceae</taxon>
        <taxon>Panicinae</taxon>
        <taxon>Panicum</taxon>
        <taxon>Panicum sect. Hiantes</taxon>
    </lineage>
</organism>
<accession>A0A8T0R2V1</accession>
<sequence length="210" mass="22257">MSTASTASRRFLTRQPLLGFPPRPSSANPRPPPPPPRHPTIFARSALPLLPRTHRHCHASPRAHPAAPRRSHSHQLGASALARHDTGRHHAGARWPDTGTVRSRPHPAPAAVGLPALTPPIFGAFPTICFGPKPSPLAPCSLARHVSHWAFLLQRPATHPTRPHAPGCERKEPRGDAAATICGPHSLASGLAAGGDEERGSVSSTDHQSS</sequence>